<dbReference type="HOGENOM" id="CLU_067506_1_1_6"/>
<organism evidence="1 2">
    <name type="scientific">Chromohalobacter israelensis (strain ATCC BAA-138 / DSM 3043 / CIP 106854 / NCIMB 13768 / 1H11)</name>
    <name type="common">Chromohalobacter salexigens</name>
    <dbReference type="NCBI Taxonomy" id="290398"/>
    <lineage>
        <taxon>Bacteria</taxon>
        <taxon>Pseudomonadati</taxon>
        <taxon>Pseudomonadota</taxon>
        <taxon>Gammaproteobacteria</taxon>
        <taxon>Oceanospirillales</taxon>
        <taxon>Halomonadaceae</taxon>
        <taxon>Chromohalobacter</taxon>
    </lineage>
</organism>
<dbReference type="STRING" id="290398.Csal_1088"/>
<dbReference type="EMBL" id="CP000285">
    <property type="protein sequence ID" value="ABE58444.1"/>
    <property type="molecule type" value="Genomic_DNA"/>
</dbReference>
<accession>Q1QYL4</accession>
<gene>
    <name evidence="1" type="ordered locus">Csal_1088</name>
</gene>
<dbReference type="InterPro" id="IPR014988">
    <property type="entry name" value="Uncharacterised_YqcI/YcgG"/>
</dbReference>
<evidence type="ECO:0000313" key="1">
    <source>
        <dbReference type="EMBL" id="ABE58444.1"/>
    </source>
</evidence>
<evidence type="ECO:0000313" key="2">
    <source>
        <dbReference type="Proteomes" id="UP000000239"/>
    </source>
</evidence>
<dbReference type="Pfam" id="PF08892">
    <property type="entry name" value="YqcI_YcgG"/>
    <property type="match status" value="1"/>
</dbReference>
<dbReference type="PANTHER" id="PTHR40045">
    <property type="entry name" value="YCGG FAMILY PROTEIN"/>
    <property type="match status" value="1"/>
</dbReference>
<name>Q1QYL4_CHRI1</name>
<dbReference type="OrthoDB" id="112290at2"/>
<keyword evidence="2" id="KW-1185">Reference proteome</keyword>
<sequence length="246" mass="28735">MQRVSNRLIEQSDIENMPNTWKKQAYRQIAKKLGPKSNFPCIFSKNAYKKGLLQFVFMESISHDQMEELKVCLTEFIEANKEWDHRISTAKPLLIVFSTQAIKSERLEDYHSFGWNVLRSIHALDPSPWPHGVDKDPSSPNWSMCFNGMQLFINMSCPAHKVRRSRNLGDHFIMVVNPRERFDVVAGDNAKGHRVRDEIRGRIEIYDNCKPCKQLGYFGSDTMEWQQYGIIEENKTRTSKCPYKID</sequence>
<dbReference type="Proteomes" id="UP000000239">
    <property type="component" value="Chromosome"/>
</dbReference>
<dbReference type="KEGG" id="csa:Csal_1088"/>
<dbReference type="AlphaFoldDB" id="Q1QYL4"/>
<dbReference type="eggNOG" id="COG3403">
    <property type="taxonomic scope" value="Bacteria"/>
</dbReference>
<dbReference type="GeneID" id="95336021"/>
<dbReference type="PANTHER" id="PTHR40045:SF1">
    <property type="entry name" value="YQCI_YCGG FAMILY PROTEIN"/>
    <property type="match status" value="1"/>
</dbReference>
<reference evidence="1 2" key="1">
    <citation type="journal article" date="2011" name="Stand. Genomic Sci.">
        <title>Complete genome sequence of the halophilic and highly halotolerant Chromohalobacter salexigens type strain (1H11(T)).</title>
        <authorList>
            <person name="Copeland A."/>
            <person name="O'Connor K."/>
            <person name="Lucas S."/>
            <person name="Lapidus A."/>
            <person name="Berry K.W."/>
            <person name="Detter J.C."/>
            <person name="Del Rio T.G."/>
            <person name="Hammon N."/>
            <person name="Dalin E."/>
            <person name="Tice H."/>
            <person name="Pitluck S."/>
            <person name="Bruce D."/>
            <person name="Goodwin L."/>
            <person name="Han C."/>
            <person name="Tapia R."/>
            <person name="Saunders E."/>
            <person name="Schmutz J."/>
            <person name="Brettin T."/>
            <person name="Larimer F."/>
            <person name="Land M."/>
            <person name="Hauser L."/>
            <person name="Vargas C."/>
            <person name="Nieto J.J."/>
            <person name="Kyrpides N.C."/>
            <person name="Ivanova N."/>
            <person name="Goker M."/>
            <person name="Klenk H.P."/>
            <person name="Csonka L.N."/>
            <person name="Woyke T."/>
        </authorList>
    </citation>
    <scope>NUCLEOTIDE SEQUENCE [LARGE SCALE GENOMIC DNA]</scope>
    <source>
        <strain evidence="2">ATCC BAA-138 / DSM 3043 / CIP 106854 / NCIMB 13768 / 1H11</strain>
    </source>
</reference>
<evidence type="ECO:0008006" key="3">
    <source>
        <dbReference type="Google" id="ProtNLM"/>
    </source>
</evidence>
<protein>
    <recommendedName>
        <fullName evidence="3">YqcI/YcgG family protein</fullName>
    </recommendedName>
</protein>
<proteinExistence type="predicted"/>
<dbReference type="RefSeq" id="WP_011506390.1">
    <property type="nucleotide sequence ID" value="NC_007963.1"/>
</dbReference>